<sequence length="197" mass="21232">MRSLYSDHSTWLHAVPAGAKLAALALLGTLLFVFDSPLGTLALSAVALGLFASLGRATRPAWRLIVMVGVAAVLVALFHLWLGQAWLGLANALRLVSAAMLGALLTLTTRFDALLAVFEALLAPLQRLGIRTEGLALGLGLMLRFTEHFFVQWRRLDDAYRARTGRAGGLRLLAPLTIRMLVTARRVADALAARLGR</sequence>
<dbReference type="Proteomes" id="UP000461670">
    <property type="component" value="Unassembled WGS sequence"/>
</dbReference>
<evidence type="ECO:0000256" key="1">
    <source>
        <dbReference type="ARBA" id="ARBA00004141"/>
    </source>
</evidence>
<organism evidence="7 8">
    <name type="scientific">Paracidovorax wautersii</name>
    <dbReference type="NCBI Taxonomy" id="1177982"/>
    <lineage>
        <taxon>Bacteria</taxon>
        <taxon>Pseudomonadati</taxon>
        <taxon>Pseudomonadota</taxon>
        <taxon>Betaproteobacteria</taxon>
        <taxon>Burkholderiales</taxon>
        <taxon>Comamonadaceae</taxon>
        <taxon>Paracidovorax</taxon>
    </lineage>
</organism>
<feature type="transmembrane region" description="Helical" evidence="6">
    <location>
        <begin position="40"/>
        <end position="57"/>
    </location>
</feature>
<proteinExistence type="inferred from homology"/>
<keyword evidence="3 6" id="KW-0812">Transmembrane</keyword>
<name>A0A7V8FLC7_9BURK</name>
<evidence type="ECO:0000256" key="6">
    <source>
        <dbReference type="SAM" id="Phobius"/>
    </source>
</evidence>
<feature type="transmembrane region" description="Helical" evidence="6">
    <location>
        <begin position="95"/>
        <end position="122"/>
    </location>
</feature>
<keyword evidence="5 6" id="KW-0472">Membrane</keyword>
<comment type="similarity">
    <text evidence="2">Belongs to the CbiQ family.</text>
</comment>
<accession>A0A7V8FLC7</accession>
<feature type="transmembrane region" description="Helical" evidence="6">
    <location>
        <begin position="64"/>
        <end position="83"/>
    </location>
</feature>
<evidence type="ECO:0000313" key="7">
    <source>
        <dbReference type="EMBL" id="KAF1019152.1"/>
    </source>
</evidence>
<evidence type="ECO:0000256" key="3">
    <source>
        <dbReference type="ARBA" id="ARBA00022692"/>
    </source>
</evidence>
<dbReference type="EMBL" id="WNDQ01000063">
    <property type="protein sequence ID" value="KAF1019152.1"/>
    <property type="molecule type" value="Genomic_DNA"/>
</dbReference>
<dbReference type="AlphaFoldDB" id="A0A7V8FLC7"/>
<evidence type="ECO:0000313" key="8">
    <source>
        <dbReference type="Proteomes" id="UP000461670"/>
    </source>
</evidence>
<feature type="transmembrane region" description="Helical" evidence="6">
    <location>
        <begin position="12"/>
        <end position="34"/>
    </location>
</feature>
<dbReference type="InterPro" id="IPR003339">
    <property type="entry name" value="ABC/ECF_trnsptr_transmembrane"/>
</dbReference>
<protein>
    <submittedName>
        <fullName evidence="7">Energy-coupling factor transporter transmembrane protein BioN</fullName>
    </submittedName>
</protein>
<evidence type="ECO:0000256" key="4">
    <source>
        <dbReference type="ARBA" id="ARBA00022989"/>
    </source>
</evidence>
<reference evidence="8" key="1">
    <citation type="journal article" date="2020" name="MBio">
        <title>Horizontal gene transfer to a defensive symbiont with a reduced genome amongst a multipartite beetle microbiome.</title>
        <authorList>
            <person name="Waterworth S.C."/>
            <person name="Florez L.V."/>
            <person name="Rees E.R."/>
            <person name="Hertweck C."/>
            <person name="Kaltenpoth M."/>
            <person name="Kwan J.C."/>
        </authorList>
    </citation>
    <scope>NUCLEOTIDE SEQUENCE [LARGE SCALE GENOMIC DNA]</scope>
</reference>
<comment type="subcellular location">
    <subcellularLocation>
        <location evidence="1">Membrane</location>
        <topology evidence="1">Multi-pass membrane protein</topology>
    </subcellularLocation>
</comment>
<evidence type="ECO:0000256" key="2">
    <source>
        <dbReference type="ARBA" id="ARBA00008564"/>
    </source>
</evidence>
<dbReference type="Pfam" id="PF02361">
    <property type="entry name" value="CbiQ"/>
    <property type="match status" value="1"/>
</dbReference>
<dbReference type="GO" id="GO:0005886">
    <property type="term" value="C:plasma membrane"/>
    <property type="evidence" value="ECO:0007669"/>
    <property type="project" value="UniProtKB-ARBA"/>
</dbReference>
<gene>
    <name evidence="7" type="primary">bioN</name>
    <name evidence="7" type="ORF">GAK30_03294</name>
</gene>
<evidence type="ECO:0000256" key="5">
    <source>
        <dbReference type="ARBA" id="ARBA00023136"/>
    </source>
</evidence>
<comment type="caution">
    <text evidence="7">The sequence shown here is derived from an EMBL/GenBank/DDBJ whole genome shotgun (WGS) entry which is preliminary data.</text>
</comment>
<keyword evidence="4 6" id="KW-1133">Transmembrane helix</keyword>